<evidence type="ECO:0000313" key="5">
    <source>
        <dbReference type="EMBL" id="CAI8005599.1"/>
    </source>
</evidence>
<dbReference type="InterPro" id="IPR050374">
    <property type="entry name" value="RRT5_SRSF_SR"/>
</dbReference>
<dbReference type="Gene3D" id="3.30.70.330">
    <property type="match status" value="3"/>
</dbReference>
<dbReference type="InterPro" id="IPR035979">
    <property type="entry name" value="RBD_domain_sf"/>
</dbReference>
<dbReference type="PANTHER" id="PTHR23003:SF3">
    <property type="entry name" value="FI21236P1-RELATED"/>
    <property type="match status" value="1"/>
</dbReference>
<feature type="domain" description="RRM" evidence="4">
    <location>
        <begin position="176"/>
        <end position="253"/>
    </location>
</feature>
<dbReference type="PROSITE" id="PS50102">
    <property type="entry name" value="RRM"/>
    <property type="match status" value="3"/>
</dbReference>
<feature type="compositionally biased region" description="Low complexity" evidence="3">
    <location>
        <begin position="416"/>
        <end position="425"/>
    </location>
</feature>
<feature type="compositionally biased region" description="Basic and acidic residues" evidence="3">
    <location>
        <begin position="27"/>
        <end position="37"/>
    </location>
</feature>
<feature type="domain" description="RRM" evidence="4">
    <location>
        <begin position="75"/>
        <end position="152"/>
    </location>
</feature>
<feature type="region of interest" description="Disordered" evidence="3">
    <location>
        <begin position="22"/>
        <end position="74"/>
    </location>
</feature>
<evidence type="ECO:0000256" key="1">
    <source>
        <dbReference type="ARBA" id="ARBA00022884"/>
    </source>
</evidence>
<dbReference type="CDD" id="cd00590">
    <property type="entry name" value="RRM_SF"/>
    <property type="match status" value="1"/>
</dbReference>
<dbReference type="GO" id="GO:0005737">
    <property type="term" value="C:cytoplasm"/>
    <property type="evidence" value="ECO:0007669"/>
    <property type="project" value="TreeGrafter"/>
</dbReference>
<reference evidence="5" key="1">
    <citation type="submission" date="2023-03" db="EMBL/GenBank/DDBJ databases">
        <authorList>
            <person name="Steffen K."/>
            <person name="Cardenas P."/>
        </authorList>
    </citation>
    <scope>NUCLEOTIDE SEQUENCE</scope>
</reference>
<keyword evidence="1 2" id="KW-0694">RNA-binding</keyword>
<feature type="compositionally biased region" description="Gly residues" evidence="3">
    <location>
        <begin position="365"/>
        <end position="376"/>
    </location>
</feature>
<dbReference type="SUPFAM" id="SSF54928">
    <property type="entry name" value="RNA-binding domain, RBD"/>
    <property type="match status" value="3"/>
</dbReference>
<comment type="caution">
    <text evidence="5">The sequence shown here is derived from an EMBL/GenBank/DDBJ whole genome shotgun (WGS) entry which is preliminary data.</text>
</comment>
<organism evidence="5 6">
    <name type="scientific">Geodia barretti</name>
    <name type="common">Barrett's horny sponge</name>
    <dbReference type="NCBI Taxonomy" id="519541"/>
    <lineage>
        <taxon>Eukaryota</taxon>
        <taxon>Metazoa</taxon>
        <taxon>Porifera</taxon>
        <taxon>Demospongiae</taxon>
        <taxon>Heteroscleromorpha</taxon>
        <taxon>Tetractinellida</taxon>
        <taxon>Astrophorina</taxon>
        <taxon>Geodiidae</taxon>
        <taxon>Geodia</taxon>
    </lineage>
</organism>
<dbReference type="EMBL" id="CASHTH010000622">
    <property type="protein sequence ID" value="CAI8005599.1"/>
    <property type="molecule type" value="Genomic_DNA"/>
</dbReference>
<dbReference type="GO" id="GO:0005634">
    <property type="term" value="C:nucleus"/>
    <property type="evidence" value="ECO:0007669"/>
    <property type="project" value="TreeGrafter"/>
</dbReference>
<evidence type="ECO:0000259" key="4">
    <source>
        <dbReference type="PROSITE" id="PS50102"/>
    </source>
</evidence>
<dbReference type="Proteomes" id="UP001174909">
    <property type="component" value="Unassembled WGS sequence"/>
</dbReference>
<dbReference type="Pfam" id="PF00076">
    <property type="entry name" value="RRM_1"/>
    <property type="match status" value="3"/>
</dbReference>
<sequence>MAGGDRRETDFMNRSLDEIAAEMDSSLYDREERDGHHRPQHRYSPYPADHVPSWRAEKEGGNGSGAASGSGGDGNRVFVANLNYTVTWQQVKDLLKTAGPVMKCDLFKNADGSSRGMGLVLFADQEGADRAVRELNGTELDGRKIFLRKDMRVEDREKAGIAPSNPKLRPPPNPSATVFVANLDYSLTWQKLRDIFRVAGKIVHVDMLADPDGRPKGCASVQFETTNDAVNAIVLFHGQLLQNRPMVVRMDSKSHIQPDPIQLKLHAGKGGGGAGILSSHPTSATVPPLMGGGGAPAGMAGSIPLSPSFTQSLGSSPLSPSSLTSQLPILAALGLSALSNLRHFSSDQLALLGINPGHLGGGGGWKMVGNGRGSSGFHGHRGTGSLPPVPEHGQEGLLSQFPFDPPGGLFERERSLPPLGSSLGLRPPPQNSSHYSATMATDLSLATALAAPPHPSSLLYSRHDPLGDGIGGRKGKKLFVRNLNFGTTWQKLKDYMKAAGAINYVDVLKNEDGRSRGCAAVVFESENDAERAIRLFDQSELDGRRISVTFDRSN</sequence>
<keyword evidence="6" id="KW-1185">Reference proteome</keyword>
<name>A0AA35R6U6_GEOBA</name>
<dbReference type="InterPro" id="IPR000504">
    <property type="entry name" value="RRM_dom"/>
</dbReference>
<dbReference type="GO" id="GO:1990904">
    <property type="term" value="C:ribonucleoprotein complex"/>
    <property type="evidence" value="ECO:0007669"/>
    <property type="project" value="TreeGrafter"/>
</dbReference>
<accession>A0AA35R6U6</accession>
<dbReference type="GO" id="GO:0003729">
    <property type="term" value="F:mRNA binding"/>
    <property type="evidence" value="ECO:0007669"/>
    <property type="project" value="TreeGrafter"/>
</dbReference>
<evidence type="ECO:0000256" key="2">
    <source>
        <dbReference type="PROSITE-ProRule" id="PRU00176"/>
    </source>
</evidence>
<dbReference type="InterPro" id="IPR012677">
    <property type="entry name" value="Nucleotide-bd_a/b_plait_sf"/>
</dbReference>
<dbReference type="PANTHER" id="PTHR23003">
    <property type="entry name" value="RNA RECOGNITION MOTIF RRM DOMAIN CONTAINING PROTEIN"/>
    <property type="match status" value="1"/>
</dbReference>
<evidence type="ECO:0000313" key="6">
    <source>
        <dbReference type="Proteomes" id="UP001174909"/>
    </source>
</evidence>
<feature type="region of interest" description="Disordered" evidence="3">
    <location>
        <begin position="365"/>
        <end position="435"/>
    </location>
</feature>
<proteinExistence type="predicted"/>
<feature type="compositionally biased region" description="Gly residues" evidence="3">
    <location>
        <begin position="61"/>
        <end position="74"/>
    </location>
</feature>
<feature type="domain" description="RRM" evidence="4">
    <location>
        <begin position="476"/>
        <end position="553"/>
    </location>
</feature>
<gene>
    <name evidence="5" type="ORF">GBAR_LOCUS4313</name>
</gene>
<dbReference type="SMART" id="SM00360">
    <property type="entry name" value="RRM"/>
    <property type="match status" value="3"/>
</dbReference>
<evidence type="ECO:0000256" key="3">
    <source>
        <dbReference type="SAM" id="MobiDB-lite"/>
    </source>
</evidence>
<protein>
    <submittedName>
        <fullName evidence="5">Myelin expression factor 2</fullName>
    </submittedName>
</protein>
<dbReference type="AlphaFoldDB" id="A0AA35R6U6"/>